<dbReference type="InterPro" id="IPR000477">
    <property type="entry name" value="RT_dom"/>
</dbReference>
<dbReference type="Gene3D" id="3.10.10.10">
    <property type="entry name" value="HIV Type 1 Reverse Transcriptase, subunit A, domain 1"/>
    <property type="match status" value="1"/>
</dbReference>
<dbReference type="InterPro" id="IPR053134">
    <property type="entry name" value="RNA-dir_DNA_polymerase"/>
</dbReference>
<dbReference type="AlphaFoldDB" id="A0AAW2THN9"/>
<accession>A0AAW2THN9</accession>
<reference evidence="2" key="1">
    <citation type="submission" date="2020-06" db="EMBL/GenBank/DDBJ databases">
        <authorList>
            <person name="Li T."/>
            <person name="Hu X."/>
            <person name="Zhang T."/>
            <person name="Song X."/>
            <person name="Zhang H."/>
            <person name="Dai N."/>
            <person name="Sheng W."/>
            <person name="Hou X."/>
            <person name="Wei L."/>
        </authorList>
    </citation>
    <scope>NUCLEOTIDE SEQUENCE</scope>
    <source>
        <strain evidence="2">G02</strain>
        <tissue evidence="2">Leaf</tissue>
    </source>
</reference>
<evidence type="ECO:0000259" key="1">
    <source>
        <dbReference type="Pfam" id="PF00078"/>
    </source>
</evidence>
<organism evidence="2">
    <name type="scientific">Sesamum radiatum</name>
    <name type="common">Black benniseed</name>
    <dbReference type="NCBI Taxonomy" id="300843"/>
    <lineage>
        <taxon>Eukaryota</taxon>
        <taxon>Viridiplantae</taxon>
        <taxon>Streptophyta</taxon>
        <taxon>Embryophyta</taxon>
        <taxon>Tracheophyta</taxon>
        <taxon>Spermatophyta</taxon>
        <taxon>Magnoliopsida</taxon>
        <taxon>eudicotyledons</taxon>
        <taxon>Gunneridae</taxon>
        <taxon>Pentapetalae</taxon>
        <taxon>asterids</taxon>
        <taxon>lamiids</taxon>
        <taxon>Lamiales</taxon>
        <taxon>Pedaliaceae</taxon>
        <taxon>Sesamum</taxon>
    </lineage>
</organism>
<dbReference type="PANTHER" id="PTHR24559">
    <property type="entry name" value="TRANSPOSON TY3-I GAG-POL POLYPROTEIN"/>
    <property type="match status" value="1"/>
</dbReference>
<dbReference type="InterPro" id="IPR043502">
    <property type="entry name" value="DNA/RNA_pol_sf"/>
</dbReference>
<evidence type="ECO:0000313" key="2">
    <source>
        <dbReference type="EMBL" id="KAL0404048.1"/>
    </source>
</evidence>
<dbReference type="CDD" id="cd01647">
    <property type="entry name" value="RT_LTR"/>
    <property type="match status" value="1"/>
</dbReference>
<dbReference type="PANTHER" id="PTHR24559:SF444">
    <property type="entry name" value="REVERSE TRANSCRIPTASE DOMAIN-CONTAINING PROTEIN"/>
    <property type="match status" value="1"/>
</dbReference>
<sequence length="339" mass="39162">MVDTPFAYNVILGRPGLNAFRAVVSTYHQKMKFSTKNGIGEVVCDRKEARRCYNLSLIKGEANEKSKRKEREDAEGPERKKFKPERMEPVEEFKTVSLIAHLPEKVTRIGSKMSEAVETMMVEFLKENVDMFAWSPSDFKGIDPEVIVHRLNVDPMVRPVKQKKRAFGVERNRIIEEEVKKLLEAGYVSKVQYTGWLANVVVVPKASGKWRMCTDFTDLNKACPKDPYPLPRIDLLVDSTAGYELFSMMDAYQGYHQIFMAEEDRIKTSFITDQGIYCYNAMPFGLKNAGATYQRLVNRMFKNQIGSTMEVYVDDMLVKRKEEDHLRELQRAFDCEPME</sequence>
<dbReference type="Pfam" id="PF00078">
    <property type="entry name" value="RVT_1"/>
    <property type="match status" value="1"/>
</dbReference>
<dbReference type="EMBL" id="JACGWJ010000008">
    <property type="protein sequence ID" value="KAL0404048.1"/>
    <property type="molecule type" value="Genomic_DNA"/>
</dbReference>
<reference evidence="2" key="2">
    <citation type="journal article" date="2024" name="Plant">
        <title>Genomic evolution and insights into agronomic trait innovations of Sesamum species.</title>
        <authorList>
            <person name="Miao H."/>
            <person name="Wang L."/>
            <person name="Qu L."/>
            <person name="Liu H."/>
            <person name="Sun Y."/>
            <person name="Le M."/>
            <person name="Wang Q."/>
            <person name="Wei S."/>
            <person name="Zheng Y."/>
            <person name="Lin W."/>
            <person name="Duan Y."/>
            <person name="Cao H."/>
            <person name="Xiong S."/>
            <person name="Wang X."/>
            <person name="Wei L."/>
            <person name="Li C."/>
            <person name="Ma Q."/>
            <person name="Ju M."/>
            <person name="Zhao R."/>
            <person name="Li G."/>
            <person name="Mu C."/>
            <person name="Tian Q."/>
            <person name="Mei H."/>
            <person name="Zhang T."/>
            <person name="Gao T."/>
            <person name="Zhang H."/>
        </authorList>
    </citation>
    <scope>NUCLEOTIDE SEQUENCE</scope>
    <source>
        <strain evidence="2">G02</strain>
    </source>
</reference>
<dbReference type="InterPro" id="IPR043128">
    <property type="entry name" value="Rev_trsase/Diguanyl_cyclase"/>
</dbReference>
<name>A0AAW2THN9_SESRA</name>
<gene>
    <name evidence="2" type="ORF">Sradi_2045600</name>
</gene>
<comment type="caution">
    <text evidence="2">The sequence shown here is derived from an EMBL/GenBank/DDBJ whole genome shotgun (WGS) entry which is preliminary data.</text>
</comment>
<proteinExistence type="predicted"/>
<dbReference type="Gene3D" id="3.30.70.270">
    <property type="match status" value="1"/>
</dbReference>
<feature type="domain" description="Reverse transcriptase" evidence="1">
    <location>
        <begin position="203"/>
        <end position="330"/>
    </location>
</feature>
<protein>
    <submittedName>
        <fullName evidence="2">Retrovirus-related Pol polyprotein from transposon gypsy</fullName>
    </submittedName>
</protein>
<dbReference type="SUPFAM" id="SSF56672">
    <property type="entry name" value="DNA/RNA polymerases"/>
    <property type="match status" value="1"/>
</dbReference>